<evidence type="ECO:0000313" key="10">
    <source>
        <dbReference type="EMBL" id="CAE8691686.1"/>
    </source>
</evidence>
<dbReference type="PROSITE" id="PS51456">
    <property type="entry name" value="MYOSIN_MOTOR"/>
    <property type="match status" value="1"/>
</dbReference>
<evidence type="ECO:0000313" key="11">
    <source>
        <dbReference type="Proteomes" id="UP000626109"/>
    </source>
</evidence>
<evidence type="ECO:0000256" key="4">
    <source>
        <dbReference type="ARBA" id="ARBA00023175"/>
    </source>
</evidence>
<dbReference type="InterPro" id="IPR001609">
    <property type="entry name" value="Myosin_head_motor_dom-like"/>
</dbReference>
<comment type="caution">
    <text evidence="10">The sequence shown here is derived from an EMBL/GenBank/DDBJ whole genome shotgun (WGS) entry which is preliminary data.</text>
</comment>
<feature type="repeat" description="TPR" evidence="6">
    <location>
        <begin position="450"/>
        <end position="483"/>
    </location>
</feature>
<keyword evidence="2 7" id="KW-0067">ATP-binding</keyword>
<keyword evidence="6" id="KW-0802">TPR repeat</keyword>
<sequence>MATHYAQGTLIWAMSLGAALGDQLDVGDPDQGSFPPWMGSFPPWMVALLQGVSSREWVSLSIAGQHPGVGEQVFLAQQLQVVAEAEPHVFNTANSSYRGICDRRKSQTVLISGESGAGKTETTKHVMKFLASAGAEDGKVTSVEKQVLESNPLLEAFGNARTLRNDNSSRFGKFIELQPSPKVQTSDWQRHTSAALLFKGEFREFPTGGRFREFPEAECSTNCLAAAVAISLAASVQVNRRRRRWQSRGVLNAVPSQCDPESLRWNLELALRRGGPEDLEEVAVLQAAIVEADLQRPLVALEGVRRGLVRKATDVALDSSAQTMDRVDAIRQLQVMATAPGASQDAEDGLYSVLRQVEDVKIAEVTEGALWSAWLPSGDEVIDQMMQRGMQFMGAGELDRATQVFTEVSEQAPDYAEGWNKKATALFLALRFDDSIKDCYNVLALKPRHFGCLSGLGICHLRKGDEQSAVRWLRRALEVNPRSVDMQRVVADLEARFAFSIVRPRLKEVLSELKEGRPSQQHTEISPTSEAVRGSWDVYRMKDNQKWTYYFRIRVENVGSSQVFGTARYYALKQADGSVFPLSRVTQGPAGFSLSPGQSYCYSFMLSVTQELLEAQGGLVFRSDEELFEVQLDRLDLAEAPSLREAELEDVNDGYNFMGRLEIQLGD</sequence>
<dbReference type="GO" id="GO:0016459">
    <property type="term" value="C:myosin complex"/>
    <property type="evidence" value="ECO:0007669"/>
    <property type="project" value="UniProtKB-KW"/>
</dbReference>
<gene>
    <name evidence="10" type="ORF">PGLA2088_LOCUS27531</name>
</gene>
<dbReference type="EMBL" id="CAJNNW010027493">
    <property type="protein sequence ID" value="CAE8691686.1"/>
    <property type="molecule type" value="Genomic_DNA"/>
</dbReference>
<dbReference type="GO" id="GO:0007015">
    <property type="term" value="P:actin filament organization"/>
    <property type="evidence" value="ECO:0007669"/>
    <property type="project" value="TreeGrafter"/>
</dbReference>
<comment type="similarity">
    <text evidence="7">Belongs to the TRAFAC class myosin-kinesin ATPase superfamily. Myosin family.</text>
</comment>
<dbReference type="InterPro" id="IPR027417">
    <property type="entry name" value="P-loop_NTPase"/>
</dbReference>
<evidence type="ECO:0000256" key="1">
    <source>
        <dbReference type="ARBA" id="ARBA00022741"/>
    </source>
</evidence>
<dbReference type="SUPFAM" id="SSF52540">
    <property type="entry name" value="P-loop containing nucleoside triphosphate hydrolases"/>
    <property type="match status" value="1"/>
</dbReference>
<reference evidence="10" key="1">
    <citation type="submission" date="2021-02" db="EMBL/GenBank/DDBJ databases">
        <authorList>
            <person name="Dougan E. K."/>
            <person name="Rhodes N."/>
            <person name="Thang M."/>
            <person name="Chan C."/>
        </authorList>
    </citation>
    <scope>NUCLEOTIDE SEQUENCE</scope>
</reference>
<dbReference type="Gene3D" id="3.40.850.10">
    <property type="entry name" value="Kinesin motor domain"/>
    <property type="match status" value="1"/>
</dbReference>
<dbReference type="SMART" id="SM00028">
    <property type="entry name" value="TPR"/>
    <property type="match status" value="3"/>
</dbReference>
<dbReference type="Proteomes" id="UP000626109">
    <property type="component" value="Unassembled WGS sequence"/>
</dbReference>
<dbReference type="PANTHER" id="PTHR13140">
    <property type="entry name" value="MYOSIN"/>
    <property type="match status" value="1"/>
</dbReference>
<comment type="caution">
    <text evidence="7">Lacks conserved residue(s) required for the propagation of feature annotation.</text>
</comment>
<keyword evidence="5 7" id="KW-0009">Actin-binding</keyword>
<accession>A0A813JX97</accession>
<dbReference type="SUPFAM" id="SSF48452">
    <property type="entry name" value="TPR-like"/>
    <property type="match status" value="1"/>
</dbReference>
<keyword evidence="8" id="KW-0732">Signal</keyword>
<dbReference type="PROSITE" id="PS50005">
    <property type="entry name" value="TPR"/>
    <property type="match status" value="1"/>
</dbReference>
<feature type="binding site" evidence="7">
    <location>
        <begin position="113"/>
        <end position="120"/>
    </location>
    <ligand>
        <name>ATP</name>
        <dbReference type="ChEBI" id="CHEBI:30616"/>
    </ligand>
</feature>
<dbReference type="InterPro" id="IPR036961">
    <property type="entry name" value="Kinesin_motor_dom_sf"/>
</dbReference>
<feature type="signal peptide" evidence="8">
    <location>
        <begin position="1"/>
        <end position="21"/>
    </location>
</feature>
<evidence type="ECO:0000256" key="5">
    <source>
        <dbReference type="ARBA" id="ARBA00023203"/>
    </source>
</evidence>
<name>A0A813JX97_POLGL</name>
<keyword evidence="4 7" id="KW-0505">Motor protein</keyword>
<dbReference type="GO" id="GO:0051015">
    <property type="term" value="F:actin filament binding"/>
    <property type="evidence" value="ECO:0007669"/>
    <property type="project" value="TreeGrafter"/>
</dbReference>
<dbReference type="GO" id="GO:0005524">
    <property type="term" value="F:ATP binding"/>
    <property type="evidence" value="ECO:0007669"/>
    <property type="project" value="UniProtKB-UniRule"/>
</dbReference>
<dbReference type="SMART" id="SM00242">
    <property type="entry name" value="MYSc"/>
    <property type="match status" value="1"/>
</dbReference>
<dbReference type="GO" id="GO:0000146">
    <property type="term" value="F:microfilament motor activity"/>
    <property type="evidence" value="ECO:0007669"/>
    <property type="project" value="TreeGrafter"/>
</dbReference>
<evidence type="ECO:0000256" key="3">
    <source>
        <dbReference type="ARBA" id="ARBA00023123"/>
    </source>
</evidence>
<dbReference type="PANTHER" id="PTHR13140:SF706">
    <property type="entry name" value="DILUTE CLASS UNCONVENTIONAL MYOSIN, ISOFORM C"/>
    <property type="match status" value="1"/>
</dbReference>
<proteinExistence type="inferred from homology"/>
<dbReference type="Gene3D" id="1.25.40.10">
    <property type="entry name" value="Tetratricopeptide repeat domain"/>
    <property type="match status" value="1"/>
</dbReference>
<keyword evidence="1 7" id="KW-0547">Nucleotide-binding</keyword>
<protein>
    <recommendedName>
        <fullName evidence="9">Myosin motor domain-containing protein</fullName>
    </recommendedName>
</protein>
<evidence type="ECO:0000256" key="8">
    <source>
        <dbReference type="SAM" id="SignalP"/>
    </source>
</evidence>
<feature type="chain" id="PRO_5032619560" description="Myosin motor domain-containing protein" evidence="8">
    <location>
        <begin position="22"/>
        <end position="667"/>
    </location>
</feature>
<dbReference type="InterPro" id="IPR019734">
    <property type="entry name" value="TPR_rpt"/>
</dbReference>
<feature type="domain" description="Myosin motor" evidence="9">
    <location>
        <begin position="71"/>
        <end position="201"/>
    </location>
</feature>
<evidence type="ECO:0000256" key="7">
    <source>
        <dbReference type="PROSITE-ProRule" id="PRU00782"/>
    </source>
</evidence>
<keyword evidence="3 7" id="KW-0518">Myosin</keyword>
<dbReference type="Pfam" id="PF00063">
    <property type="entry name" value="Myosin_head"/>
    <property type="match status" value="1"/>
</dbReference>
<dbReference type="GO" id="GO:0005737">
    <property type="term" value="C:cytoplasm"/>
    <property type="evidence" value="ECO:0007669"/>
    <property type="project" value="TreeGrafter"/>
</dbReference>
<evidence type="ECO:0000259" key="9">
    <source>
        <dbReference type="PROSITE" id="PS51456"/>
    </source>
</evidence>
<dbReference type="InterPro" id="IPR011990">
    <property type="entry name" value="TPR-like_helical_dom_sf"/>
</dbReference>
<dbReference type="AlphaFoldDB" id="A0A813JX97"/>
<dbReference type="GO" id="GO:0016020">
    <property type="term" value="C:membrane"/>
    <property type="evidence" value="ECO:0007669"/>
    <property type="project" value="TreeGrafter"/>
</dbReference>
<organism evidence="10 11">
    <name type="scientific">Polarella glacialis</name>
    <name type="common">Dinoflagellate</name>
    <dbReference type="NCBI Taxonomy" id="89957"/>
    <lineage>
        <taxon>Eukaryota</taxon>
        <taxon>Sar</taxon>
        <taxon>Alveolata</taxon>
        <taxon>Dinophyceae</taxon>
        <taxon>Suessiales</taxon>
        <taxon>Suessiaceae</taxon>
        <taxon>Polarella</taxon>
    </lineage>
</organism>
<evidence type="ECO:0000256" key="6">
    <source>
        <dbReference type="PROSITE-ProRule" id="PRU00339"/>
    </source>
</evidence>
<evidence type="ECO:0000256" key="2">
    <source>
        <dbReference type="ARBA" id="ARBA00022840"/>
    </source>
</evidence>
<dbReference type="PRINTS" id="PR00193">
    <property type="entry name" value="MYOSINHEAVY"/>
</dbReference>